<dbReference type="EMBL" id="KQ947404">
    <property type="protein sequence ID" value="KUJ24684.1"/>
    <property type="molecule type" value="Genomic_DNA"/>
</dbReference>
<dbReference type="AlphaFoldDB" id="A0A194XX68"/>
<gene>
    <name evidence="1" type="ORF">LY89DRAFT_27709</name>
</gene>
<reference evidence="1 2" key="1">
    <citation type="submission" date="2015-10" db="EMBL/GenBank/DDBJ databases">
        <title>Full genome of DAOMC 229536 Phialocephala scopiformis, a fungal endophyte of spruce producing the potent anti-insectan compound rugulosin.</title>
        <authorList>
            <consortium name="DOE Joint Genome Institute"/>
            <person name="Walker A.K."/>
            <person name="Frasz S.L."/>
            <person name="Seifert K.A."/>
            <person name="Miller J.D."/>
            <person name="Mondo S.J."/>
            <person name="Labutti K."/>
            <person name="Lipzen A."/>
            <person name="Dockter R."/>
            <person name="Kennedy M."/>
            <person name="Grigoriev I.V."/>
            <person name="Spatafora J.W."/>
        </authorList>
    </citation>
    <scope>NUCLEOTIDE SEQUENCE [LARGE SCALE GENOMIC DNA]</scope>
    <source>
        <strain evidence="1 2">CBS 120377</strain>
    </source>
</reference>
<dbReference type="InParanoid" id="A0A194XX68"/>
<organism evidence="1 2">
    <name type="scientific">Mollisia scopiformis</name>
    <name type="common">Conifer needle endophyte fungus</name>
    <name type="synonym">Phialocephala scopiformis</name>
    <dbReference type="NCBI Taxonomy" id="149040"/>
    <lineage>
        <taxon>Eukaryota</taxon>
        <taxon>Fungi</taxon>
        <taxon>Dikarya</taxon>
        <taxon>Ascomycota</taxon>
        <taxon>Pezizomycotina</taxon>
        <taxon>Leotiomycetes</taxon>
        <taxon>Helotiales</taxon>
        <taxon>Mollisiaceae</taxon>
        <taxon>Mollisia</taxon>
    </lineage>
</organism>
<evidence type="ECO:0000313" key="1">
    <source>
        <dbReference type="EMBL" id="KUJ24684.1"/>
    </source>
</evidence>
<evidence type="ECO:0000313" key="2">
    <source>
        <dbReference type="Proteomes" id="UP000070700"/>
    </source>
</evidence>
<name>A0A194XX68_MOLSC</name>
<dbReference type="Proteomes" id="UP000070700">
    <property type="component" value="Unassembled WGS sequence"/>
</dbReference>
<proteinExistence type="predicted"/>
<dbReference type="KEGG" id="psco:LY89DRAFT_27709"/>
<dbReference type="GeneID" id="28816152"/>
<protein>
    <submittedName>
        <fullName evidence="1">Uncharacterized protein</fullName>
    </submittedName>
</protein>
<accession>A0A194XX68</accession>
<dbReference type="RefSeq" id="XP_018079039.1">
    <property type="nucleotide sequence ID" value="XM_018206426.1"/>
</dbReference>
<keyword evidence="2" id="KW-1185">Reference proteome</keyword>
<sequence length="74" mass="8871">MNANWSFTIGVVLNSNLVWFTTRHWIYRSHAWKQTHATLASKVFFWSLYHLPTSHFHPRLAPFRARSLRSTWLS</sequence>